<dbReference type="InterPro" id="IPR002059">
    <property type="entry name" value="CSP_DNA-bd"/>
</dbReference>
<proteinExistence type="predicted"/>
<sequence>MTEAQGTVAAYDRETGDGAVLRDDGARVQFDRSALERAGLRLLREGQRVRMRLDASGRRALVLTAITLPLPPEG</sequence>
<evidence type="ECO:0000313" key="2">
    <source>
        <dbReference type="EMBL" id="NHC13514.1"/>
    </source>
</evidence>
<dbReference type="Proteomes" id="UP000800981">
    <property type="component" value="Unassembled WGS sequence"/>
</dbReference>
<dbReference type="Gene3D" id="2.40.50.140">
    <property type="entry name" value="Nucleic acid-binding proteins"/>
    <property type="match status" value="1"/>
</dbReference>
<protein>
    <submittedName>
        <fullName evidence="2">Cold shock domain-containing protein</fullName>
    </submittedName>
</protein>
<reference evidence="2 3" key="1">
    <citation type="submission" date="2020-03" db="EMBL/GenBank/DDBJ databases">
        <title>Two novel Motilibacter sp.</title>
        <authorList>
            <person name="Liu S."/>
        </authorList>
    </citation>
    <scope>NUCLEOTIDE SEQUENCE [LARGE SCALE GENOMIC DNA]</scope>
    <source>
        <strain evidence="2 3">E257</strain>
    </source>
</reference>
<name>A0ABX0GV44_9ACTN</name>
<feature type="domain" description="CSD" evidence="1">
    <location>
        <begin position="3"/>
        <end position="68"/>
    </location>
</feature>
<keyword evidence="3" id="KW-1185">Reference proteome</keyword>
<evidence type="ECO:0000259" key="1">
    <source>
        <dbReference type="PROSITE" id="PS51857"/>
    </source>
</evidence>
<accession>A0ABX0GV44</accession>
<dbReference type="InterPro" id="IPR012340">
    <property type="entry name" value="NA-bd_OB-fold"/>
</dbReference>
<comment type="caution">
    <text evidence="2">The sequence shown here is derived from an EMBL/GenBank/DDBJ whole genome shotgun (WGS) entry which is preliminary data.</text>
</comment>
<gene>
    <name evidence="2" type="ORF">G9H71_06930</name>
</gene>
<organism evidence="2 3">
    <name type="scientific">Motilibacter deserti</name>
    <dbReference type="NCBI Taxonomy" id="2714956"/>
    <lineage>
        <taxon>Bacteria</taxon>
        <taxon>Bacillati</taxon>
        <taxon>Actinomycetota</taxon>
        <taxon>Actinomycetes</taxon>
        <taxon>Motilibacterales</taxon>
        <taxon>Motilibacteraceae</taxon>
        <taxon>Motilibacter</taxon>
    </lineage>
</organism>
<evidence type="ECO:0000313" key="3">
    <source>
        <dbReference type="Proteomes" id="UP000800981"/>
    </source>
</evidence>
<dbReference type="EMBL" id="JAANNP010000002">
    <property type="protein sequence ID" value="NHC13514.1"/>
    <property type="molecule type" value="Genomic_DNA"/>
</dbReference>
<dbReference type="RefSeq" id="WP_166280002.1">
    <property type="nucleotide sequence ID" value="NZ_JAANNP010000002.1"/>
</dbReference>
<dbReference type="SUPFAM" id="SSF50249">
    <property type="entry name" value="Nucleic acid-binding proteins"/>
    <property type="match status" value="1"/>
</dbReference>
<dbReference type="PROSITE" id="PS51857">
    <property type="entry name" value="CSD_2"/>
    <property type="match status" value="1"/>
</dbReference>